<dbReference type="OrthoDB" id="8194095at2759"/>
<dbReference type="AlphaFoldDB" id="A0A9N9MDQ3"/>
<feature type="compositionally biased region" description="Basic and acidic residues" evidence="1">
    <location>
        <begin position="240"/>
        <end position="256"/>
    </location>
</feature>
<keyword evidence="2" id="KW-0472">Membrane</keyword>
<evidence type="ECO:0000256" key="1">
    <source>
        <dbReference type="SAM" id="MobiDB-lite"/>
    </source>
</evidence>
<feature type="signal peptide" evidence="3">
    <location>
        <begin position="1"/>
        <end position="19"/>
    </location>
</feature>
<evidence type="ECO:0000313" key="4">
    <source>
        <dbReference type="EMBL" id="CAG9759651.1"/>
    </source>
</evidence>
<dbReference type="EMBL" id="OU892277">
    <property type="protein sequence ID" value="CAG9759651.1"/>
    <property type="molecule type" value="Genomic_DNA"/>
</dbReference>
<evidence type="ECO:0000256" key="2">
    <source>
        <dbReference type="SAM" id="Phobius"/>
    </source>
</evidence>
<sequence>MKYLHALALIICVIKLNQCLPYDSSVISKYSKVALWGNNSTDSSEARDTESKNTWNHRLNPKSISMNTKNTPSVAYQYPVYQKPEEKIDQHIEHVDGIGEVIVKQAQDRFEARPLFAYRNKLSDVYGTPSASKKPVVPAPGAAPTTAPLSLSAPSLSDPYNSPYTSYNPPKFNQDNSDTISNLYAPNEPNKGDSINSPTSDTGTKDLGPSTETVKTIPDSYASLGPPLAPSKPANQIDYSNHDYHDHDSYEHHGYQDHYPPQDSMAMYKYNNEAPDHPPKSLDDVYYPSDFPKDQIPGQGMMNPDMGPDAQHQGDESDDASMVPQGDQMIPQGDQIIKPDMMDQGKSNDDSPSHDYGDYKFPKYLYDHDLNHHHVYEEIPHPTMAPAKEDKRVSSTHYSYYYLGRKLWYIPLYFSVYFIIYVTVLILKSIARHKVRLKYKWYEHDTSAKQARSMDLISSRLEETTNLHHNVLTAIQNVTDKYKGLAM</sequence>
<feature type="compositionally biased region" description="Low complexity" evidence="1">
    <location>
        <begin position="131"/>
        <end position="170"/>
    </location>
</feature>
<feature type="transmembrane region" description="Helical" evidence="2">
    <location>
        <begin position="407"/>
        <end position="427"/>
    </location>
</feature>
<gene>
    <name evidence="4" type="ORF">CEUTPL_LOCUS396</name>
</gene>
<keyword evidence="3" id="KW-0732">Signal</keyword>
<accession>A0A9N9MDQ3</accession>
<feature type="region of interest" description="Disordered" evidence="1">
    <location>
        <begin position="127"/>
        <end position="326"/>
    </location>
</feature>
<keyword evidence="5" id="KW-1185">Reference proteome</keyword>
<dbReference type="Proteomes" id="UP001152799">
    <property type="component" value="Chromosome 1"/>
</dbReference>
<name>A0A9N9MDQ3_9CUCU</name>
<evidence type="ECO:0000313" key="5">
    <source>
        <dbReference type="Proteomes" id="UP001152799"/>
    </source>
</evidence>
<protein>
    <submittedName>
        <fullName evidence="4">Uncharacterized protein</fullName>
    </submittedName>
</protein>
<feature type="compositionally biased region" description="Polar residues" evidence="1">
    <location>
        <begin position="171"/>
        <end position="184"/>
    </location>
</feature>
<evidence type="ECO:0000256" key="3">
    <source>
        <dbReference type="SAM" id="SignalP"/>
    </source>
</evidence>
<keyword evidence="2" id="KW-0812">Transmembrane</keyword>
<keyword evidence="2" id="KW-1133">Transmembrane helix</keyword>
<reference evidence="4" key="1">
    <citation type="submission" date="2022-01" db="EMBL/GenBank/DDBJ databases">
        <authorList>
            <person name="King R."/>
        </authorList>
    </citation>
    <scope>NUCLEOTIDE SEQUENCE</scope>
</reference>
<feature type="chain" id="PRO_5040245868" evidence="3">
    <location>
        <begin position="20"/>
        <end position="487"/>
    </location>
</feature>
<organism evidence="4 5">
    <name type="scientific">Ceutorhynchus assimilis</name>
    <name type="common">cabbage seed weevil</name>
    <dbReference type="NCBI Taxonomy" id="467358"/>
    <lineage>
        <taxon>Eukaryota</taxon>
        <taxon>Metazoa</taxon>
        <taxon>Ecdysozoa</taxon>
        <taxon>Arthropoda</taxon>
        <taxon>Hexapoda</taxon>
        <taxon>Insecta</taxon>
        <taxon>Pterygota</taxon>
        <taxon>Neoptera</taxon>
        <taxon>Endopterygota</taxon>
        <taxon>Coleoptera</taxon>
        <taxon>Polyphaga</taxon>
        <taxon>Cucujiformia</taxon>
        <taxon>Curculionidae</taxon>
        <taxon>Ceutorhynchinae</taxon>
        <taxon>Ceutorhynchus</taxon>
    </lineage>
</organism>
<proteinExistence type="predicted"/>
<feature type="compositionally biased region" description="Basic and acidic residues" evidence="1">
    <location>
        <begin position="274"/>
        <end position="283"/>
    </location>
</feature>
<feature type="compositionally biased region" description="Polar residues" evidence="1">
    <location>
        <begin position="193"/>
        <end position="202"/>
    </location>
</feature>